<evidence type="ECO:0000256" key="6">
    <source>
        <dbReference type="ARBA" id="ARBA00022857"/>
    </source>
</evidence>
<keyword evidence="2 11" id="KW-0554">One-carbon metabolism</keyword>
<dbReference type="EC" id="3.5.4.9" evidence="11"/>
<dbReference type="PANTHER" id="PTHR48099">
    <property type="entry name" value="C-1-TETRAHYDROFOLATE SYNTHASE, CYTOPLASMIC-RELATED"/>
    <property type="match status" value="1"/>
</dbReference>
<evidence type="ECO:0000259" key="12">
    <source>
        <dbReference type="Pfam" id="PF00763"/>
    </source>
</evidence>
<dbReference type="GO" id="GO:0000105">
    <property type="term" value="P:L-histidine biosynthetic process"/>
    <property type="evidence" value="ECO:0007669"/>
    <property type="project" value="UniProtKB-KW"/>
</dbReference>
<comment type="subunit">
    <text evidence="11">Homodimer.</text>
</comment>
<dbReference type="InterPro" id="IPR020630">
    <property type="entry name" value="THF_DH/CycHdrlase_cat_dom"/>
</dbReference>
<comment type="caution">
    <text evidence="11">Lacks conserved residue(s) required for the propagation of feature annotation.</text>
</comment>
<dbReference type="Gene3D" id="3.40.50.720">
    <property type="entry name" value="NAD(P)-binding Rossmann-like Domain"/>
    <property type="match status" value="1"/>
</dbReference>
<feature type="binding site" evidence="11">
    <location>
        <begin position="207"/>
        <end position="209"/>
    </location>
    <ligand>
        <name>NADP(+)</name>
        <dbReference type="ChEBI" id="CHEBI:58349"/>
    </ligand>
</feature>
<dbReference type="InterPro" id="IPR046346">
    <property type="entry name" value="Aminoacid_DH-like_N_sf"/>
</dbReference>
<evidence type="ECO:0000313" key="14">
    <source>
        <dbReference type="EMBL" id="NNH69440.1"/>
    </source>
</evidence>
<dbReference type="InterPro" id="IPR036291">
    <property type="entry name" value="NAD(P)-bd_dom_sf"/>
</dbReference>
<dbReference type="SUPFAM" id="SSF51735">
    <property type="entry name" value="NAD(P)-binding Rossmann-fold domains"/>
    <property type="match status" value="1"/>
</dbReference>
<dbReference type="CDD" id="cd01080">
    <property type="entry name" value="NAD_bind_m-THF_DH_Cyclohyd"/>
    <property type="match status" value="1"/>
</dbReference>
<keyword evidence="8 11" id="KW-0368">Histidine biosynthesis</keyword>
<dbReference type="Pfam" id="PF02882">
    <property type="entry name" value="THF_DHG_CYH_C"/>
    <property type="match status" value="1"/>
</dbReference>
<gene>
    <name evidence="11" type="primary">folD</name>
    <name evidence="14" type="ORF">HLB23_06075</name>
</gene>
<dbReference type="AlphaFoldDB" id="A0A849BYV9"/>
<dbReference type="UniPathway" id="UPA00193"/>
<evidence type="ECO:0000256" key="11">
    <source>
        <dbReference type="HAMAP-Rule" id="MF_01576"/>
    </source>
</evidence>
<dbReference type="Gene3D" id="3.40.50.10860">
    <property type="entry name" value="Leucine Dehydrogenase, chain A, domain 1"/>
    <property type="match status" value="1"/>
</dbReference>
<evidence type="ECO:0000256" key="8">
    <source>
        <dbReference type="ARBA" id="ARBA00023102"/>
    </source>
</evidence>
<dbReference type="InterPro" id="IPR020631">
    <property type="entry name" value="THF_DH/CycHdrlase_NAD-bd_dom"/>
</dbReference>
<evidence type="ECO:0000256" key="9">
    <source>
        <dbReference type="ARBA" id="ARBA00023167"/>
    </source>
</evidence>
<evidence type="ECO:0000256" key="10">
    <source>
        <dbReference type="ARBA" id="ARBA00023268"/>
    </source>
</evidence>
<keyword evidence="7 11" id="KW-0560">Oxidoreductase</keyword>
<keyword evidence="4 11" id="KW-0658">Purine biosynthesis</keyword>
<comment type="pathway">
    <text evidence="1 11">One-carbon metabolism; tetrahydrofolate interconversion.</text>
</comment>
<dbReference type="PRINTS" id="PR00085">
    <property type="entry name" value="THFDHDRGNASE"/>
</dbReference>
<comment type="function">
    <text evidence="11">Catalyzes the oxidation of 5,10-methylenetetrahydrofolate to 5,10-methenyltetrahydrofolate and then the hydrolysis of 5,10-methenyltetrahydrofolate to 10-formyltetrahydrofolate.</text>
</comment>
<sequence length="324" mass="33087">MRTRYDRTAARVGICRGEVRGSTAPTEGNGRTRPARTLRWVAVDTTSLIGKDLAAAINSDTKQRAAALAEHGGAARLVLVVANDDPASTWYVKSLNRAAERNGITCDNVDLGVDASAEEIRAKLAQLSADPTVDAIMLQTPLPKGVGLDDVSLAITSAKDVDGVSPLSLGLLATGLPGFPPATAEAVVELAKAHDIALSGRHVAVVGRSNVVGKPLAQLLLAENATVTVCHSRTVDLPAVTSAADIVVAAVGRAGLIKAEHIRDGAIVIDVGTNEGEDGTITGDVDAPAVTGKAAALSPVPGGVGPVTTALLMRHVVQAAENAR</sequence>
<evidence type="ECO:0000256" key="7">
    <source>
        <dbReference type="ARBA" id="ARBA00023002"/>
    </source>
</evidence>
<dbReference type="Pfam" id="PF00763">
    <property type="entry name" value="THF_DHG_CYH"/>
    <property type="match status" value="1"/>
</dbReference>
<keyword evidence="9 11" id="KW-0486">Methionine biosynthesis</keyword>
<evidence type="ECO:0000256" key="2">
    <source>
        <dbReference type="ARBA" id="ARBA00022563"/>
    </source>
</evidence>
<dbReference type="SUPFAM" id="SSF53223">
    <property type="entry name" value="Aminoacid dehydrogenase-like, N-terminal domain"/>
    <property type="match status" value="1"/>
</dbReference>
<protein>
    <recommendedName>
        <fullName evidence="11">Bifunctional protein FolD</fullName>
    </recommendedName>
    <domain>
        <recommendedName>
            <fullName evidence="11">Methylenetetrahydrofolate dehydrogenase</fullName>
            <ecNumber evidence="11">1.5.1.5</ecNumber>
        </recommendedName>
    </domain>
    <domain>
        <recommendedName>
            <fullName evidence="11">Methenyltetrahydrofolate cyclohydrolase</fullName>
            <ecNumber evidence="11">3.5.4.9</ecNumber>
        </recommendedName>
    </domain>
</protein>
<organism evidence="14 15">
    <name type="scientific">Nocardia uniformis</name>
    <dbReference type="NCBI Taxonomy" id="53432"/>
    <lineage>
        <taxon>Bacteria</taxon>
        <taxon>Bacillati</taxon>
        <taxon>Actinomycetota</taxon>
        <taxon>Actinomycetes</taxon>
        <taxon>Mycobacteriales</taxon>
        <taxon>Nocardiaceae</taxon>
        <taxon>Nocardia</taxon>
    </lineage>
</organism>
<comment type="catalytic activity">
    <reaction evidence="11">
        <text>(6R)-5,10-methenyltetrahydrofolate + H2O = (6R)-10-formyltetrahydrofolate + H(+)</text>
        <dbReference type="Rhea" id="RHEA:23700"/>
        <dbReference type="ChEBI" id="CHEBI:15377"/>
        <dbReference type="ChEBI" id="CHEBI:15378"/>
        <dbReference type="ChEBI" id="CHEBI:57455"/>
        <dbReference type="ChEBI" id="CHEBI:195366"/>
        <dbReference type="EC" id="3.5.4.9"/>
    </reaction>
</comment>
<name>A0A849BYV9_9NOCA</name>
<evidence type="ECO:0000256" key="3">
    <source>
        <dbReference type="ARBA" id="ARBA00022605"/>
    </source>
</evidence>
<evidence type="ECO:0000256" key="5">
    <source>
        <dbReference type="ARBA" id="ARBA00022801"/>
    </source>
</evidence>
<dbReference type="GO" id="GO:0009086">
    <property type="term" value="P:methionine biosynthetic process"/>
    <property type="evidence" value="ECO:0007669"/>
    <property type="project" value="UniProtKB-KW"/>
</dbReference>
<dbReference type="GO" id="GO:0004477">
    <property type="term" value="F:methenyltetrahydrofolate cyclohydrolase activity"/>
    <property type="evidence" value="ECO:0007669"/>
    <property type="project" value="UniProtKB-UniRule"/>
</dbReference>
<comment type="catalytic activity">
    <reaction evidence="11">
        <text>(6R)-5,10-methylene-5,6,7,8-tetrahydrofolate + NADP(+) = (6R)-5,10-methenyltetrahydrofolate + NADPH</text>
        <dbReference type="Rhea" id="RHEA:22812"/>
        <dbReference type="ChEBI" id="CHEBI:15636"/>
        <dbReference type="ChEBI" id="CHEBI:57455"/>
        <dbReference type="ChEBI" id="CHEBI:57783"/>
        <dbReference type="ChEBI" id="CHEBI:58349"/>
        <dbReference type="EC" id="1.5.1.5"/>
    </reaction>
</comment>
<dbReference type="GO" id="GO:0035999">
    <property type="term" value="P:tetrahydrofolate interconversion"/>
    <property type="evidence" value="ECO:0007669"/>
    <property type="project" value="UniProtKB-UniRule"/>
</dbReference>
<dbReference type="GO" id="GO:0006164">
    <property type="term" value="P:purine nucleotide biosynthetic process"/>
    <property type="evidence" value="ECO:0007669"/>
    <property type="project" value="UniProtKB-KW"/>
</dbReference>
<keyword evidence="6 11" id="KW-0521">NADP</keyword>
<dbReference type="InterPro" id="IPR000672">
    <property type="entry name" value="THF_DH/CycHdrlase"/>
</dbReference>
<dbReference type="GO" id="GO:0005829">
    <property type="term" value="C:cytosol"/>
    <property type="evidence" value="ECO:0007669"/>
    <property type="project" value="TreeGrafter"/>
</dbReference>
<evidence type="ECO:0000256" key="4">
    <source>
        <dbReference type="ARBA" id="ARBA00022755"/>
    </source>
</evidence>
<dbReference type="HAMAP" id="MF_01576">
    <property type="entry name" value="THF_DHG_CYH"/>
    <property type="match status" value="1"/>
</dbReference>
<reference evidence="14 15" key="1">
    <citation type="submission" date="2020-05" db="EMBL/GenBank/DDBJ databases">
        <title>MicrobeNet Type strains.</title>
        <authorList>
            <person name="Nicholson A.C."/>
        </authorList>
    </citation>
    <scope>NUCLEOTIDE SEQUENCE [LARGE SCALE GENOMIC DNA]</scope>
    <source>
        <strain evidence="14 15">JCM 3224</strain>
    </source>
</reference>
<comment type="caution">
    <text evidence="14">The sequence shown here is derived from an EMBL/GenBank/DDBJ whole genome shotgun (WGS) entry which is preliminary data.</text>
</comment>
<dbReference type="GO" id="GO:0004488">
    <property type="term" value="F:methylenetetrahydrofolate dehydrogenase (NADP+) activity"/>
    <property type="evidence" value="ECO:0007669"/>
    <property type="project" value="UniProtKB-UniRule"/>
</dbReference>
<feature type="binding site" evidence="11">
    <location>
        <position position="273"/>
    </location>
    <ligand>
        <name>NADP(+)</name>
        <dbReference type="ChEBI" id="CHEBI:58349"/>
    </ligand>
</feature>
<evidence type="ECO:0000313" key="15">
    <source>
        <dbReference type="Proteomes" id="UP000586827"/>
    </source>
</evidence>
<comment type="similarity">
    <text evidence="11">Belongs to the tetrahydrofolate dehydrogenase/cyclohydrolase family.</text>
</comment>
<keyword evidence="5 11" id="KW-0378">Hydrolase</keyword>
<feature type="domain" description="Tetrahydrofolate dehydrogenase/cyclohydrolase catalytic" evidence="12">
    <location>
        <begin position="49"/>
        <end position="162"/>
    </location>
</feature>
<dbReference type="EMBL" id="JABELX010000002">
    <property type="protein sequence ID" value="NNH69440.1"/>
    <property type="molecule type" value="Genomic_DNA"/>
</dbReference>
<dbReference type="Proteomes" id="UP000586827">
    <property type="component" value="Unassembled WGS sequence"/>
</dbReference>
<dbReference type="PANTHER" id="PTHR48099:SF5">
    <property type="entry name" value="C-1-TETRAHYDROFOLATE SYNTHASE, CYTOPLASMIC"/>
    <property type="match status" value="1"/>
</dbReference>
<evidence type="ECO:0000259" key="13">
    <source>
        <dbReference type="Pfam" id="PF02882"/>
    </source>
</evidence>
<dbReference type="EC" id="1.5.1.5" evidence="11"/>
<keyword evidence="3 11" id="KW-0028">Amino-acid biosynthesis</keyword>
<keyword evidence="15" id="KW-1185">Reference proteome</keyword>
<feature type="domain" description="Tetrahydrofolate dehydrogenase/cyclohydrolase NAD(P)-binding" evidence="13">
    <location>
        <begin position="181"/>
        <end position="323"/>
    </location>
</feature>
<keyword evidence="10 11" id="KW-0511">Multifunctional enzyme</keyword>
<accession>A0A849BYV9</accession>
<evidence type="ECO:0000256" key="1">
    <source>
        <dbReference type="ARBA" id="ARBA00004777"/>
    </source>
</evidence>
<proteinExistence type="inferred from homology"/>